<keyword evidence="5" id="KW-0805">Transcription regulation</keyword>
<proteinExistence type="predicted"/>
<evidence type="ECO:0000256" key="4">
    <source>
        <dbReference type="ARBA" id="ARBA00023012"/>
    </source>
</evidence>
<dbReference type="SMART" id="SM00342">
    <property type="entry name" value="HTH_ARAC"/>
    <property type="match status" value="1"/>
</dbReference>
<feature type="domain" description="Response regulatory" evidence="10">
    <location>
        <begin position="9"/>
        <end position="127"/>
    </location>
</feature>
<protein>
    <submittedName>
        <fullName evidence="11">DNA-binding response regulator</fullName>
    </submittedName>
</protein>
<dbReference type="CDD" id="cd17536">
    <property type="entry name" value="REC_YesN-like"/>
    <property type="match status" value="1"/>
</dbReference>
<dbReference type="PRINTS" id="PR00032">
    <property type="entry name" value="HTHARAC"/>
</dbReference>
<evidence type="ECO:0000313" key="12">
    <source>
        <dbReference type="Proteomes" id="UP000681290"/>
    </source>
</evidence>
<keyword evidence="4" id="KW-0902">Two-component regulatory system</keyword>
<evidence type="ECO:0000313" key="11">
    <source>
        <dbReference type="EMBL" id="GIP58770.1"/>
    </source>
</evidence>
<dbReference type="InterPro" id="IPR051552">
    <property type="entry name" value="HptR"/>
</dbReference>
<dbReference type="InterPro" id="IPR001789">
    <property type="entry name" value="Sig_transdc_resp-reg_receiver"/>
</dbReference>
<dbReference type="EMBL" id="BOSM01000004">
    <property type="protein sequence ID" value="GIP58770.1"/>
    <property type="molecule type" value="Genomic_DNA"/>
</dbReference>
<evidence type="ECO:0000256" key="7">
    <source>
        <dbReference type="ARBA" id="ARBA00023163"/>
    </source>
</evidence>
<keyword evidence="12" id="KW-1185">Reference proteome</keyword>
<evidence type="ECO:0000256" key="3">
    <source>
        <dbReference type="ARBA" id="ARBA00022553"/>
    </source>
</evidence>
<dbReference type="Pfam" id="PF00072">
    <property type="entry name" value="Response_reg"/>
    <property type="match status" value="1"/>
</dbReference>
<keyword evidence="2" id="KW-0963">Cytoplasm</keyword>
<sequence>MRVGWNMYNLLIVDDEAETREALSSYFPWGEVGFEVVGQVNNGQEALQFISENDHVEVVLTDIKMPVMSGVELAEQLYINHRHIKIVFISGYRDFEYAQKALHYRVKNYVLKPAKYNVLMEVFLEIKAELEAEQARLETQPAEEQPRNDESLIIHKIKSYVKENYKDASLEEVARLVHMNANYLSFFFKQKTGQNFSDYLIRTKMEVAVHLLQDVSYKTYEISEMVGYSNAKNFTRTFKSYYGKTPSEYRNGPVAP</sequence>
<evidence type="ECO:0000256" key="5">
    <source>
        <dbReference type="ARBA" id="ARBA00023015"/>
    </source>
</evidence>
<dbReference type="PROSITE" id="PS01124">
    <property type="entry name" value="HTH_ARAC_FAMILY_2"/>
    <property type="match status" value="1"/>
</dbReference>
<dbReference type="Proteomes" id="UP000681290">
    <property type="component" value="Unassembled WGS sequence"/>
</dbReference>
<accession>A0ABQ4MRZ7</accession>
<comment type="caution">
    <text evidence="11">The sequence shown here is derived from an EMBL/GenBank/DDBJ whole genome shotgun (WGS) entry which is preliminary data.</text>
</comment>
<evidence type="ECO:0000256" key="8">
    <source>
        <dbReference type="PROSITE-ProRule" id="PRU00169"/>
    </source>
</evidence>
<feature type="modified residue" description="4-aspartylphosphate" evidence="8">
    <location>
        <position position="62"/>
    </location>
</feature>
<dbReference type="PANTHER" id="PTHR42713:SF3">
    <property type="entry name" value="TRANSCRIPTIONAL REGULATORY PROTEIN HPTR"/>
    <property type="match status" value="1"/>
</dbReference>
<dbReference type="SUPFAM" id="SSF52172">
    <property type="entry name" value="CheY-like"/>
    <property type="match status" value="1"/>
</dbReference>
<dbReference type="PROSITE" id="PS50110">
    <property type="entry name" value="RESPONSE_REGULATORY"/>
    <property type="match status" value="1"/>
</dbReference>
<comment type="subcellular location">
    <subcellularLocation>
        <location evidence="1">Cytoplasm</location>
    </subcellularLocation>
</comment>
<dbReference type="InterPro" id="IPR009057">
    <property type="entry name" value="Homeodomain-like_sf"/>
</dbReference>
<dbReference type="Pfam" id="PF12833">
    <property type="entry name" value="HTH_18"/>
    <property type="match status" value="1"/>
</dbReference>
<dbReference type="InterPro" id="IPR020449">
    <property type="entry name" value="Tscrpt_reg_AraC-type_HTH"/>
</dbReference>
<evidence type="ECO:0000259" key="10">
    <source>
        <dbReference type="PROSITE" id="PS50110"/>
    </source>
</evidence>
<dbReference type="Gene3D" id="3.40.50.2300">
    <property type="match status" value="1"/>
</dbReference>
<keyword evidence="6 11" id="KW-0238">DNA-binding</keyword>
<dbReference type="SMART" id="SM00448">
    <property type="entry name" value="REC"/>
    <property type="match status" value="1"/>
</dbReference>
<dbReference type="InterPro" id="IPR018060">
    <property type="entry name" value="HTH_AraC"/>
</dbReference>
<keyword evidence="7" id="KW-0804">Transcription</keyword>
<dbReference type="InterPro" id="IPR011006">
    <property type="entry name" value="CheY-like_superfamily"/>
</dbReference>
<dbReference type="PANTHER" id="PTHR42713">
    <property type="entry name" value="HISTIDINE KINASE-RELATED"/>
    <property type="match status" value="1"/>
</dbReference>
<feature type="domain" description="HTH araC/xylS-type" evidence="9">
    <location>
        <begin position="155"/>
        <end position="252"/>
    </location>
</feature>
<evidence type="ECO:0000256" key="1">
    <source>
        <dbReference type="ARBA" id="ARBA00004496"/>
    </source>
</evidence>
<reference evidence="11 12" key="1">
    <citation type="submission" date="2021-03" db="EMBL/GenBank/DDBJ databases">
        <title>Antimicrobial resistance genes in bacteria isolated from Japanese honey, and their potential for conferring macrolide and lincosamide resistance in the American foulbrood pathogen Paenibacillus larvae.</title>
        <authorList>
            <person name="Okamoto M."/>
            <person name="Kumagai M."/>
            <person name="Kanamori H."/>
            <person name="Takamatsu D."/>
        </authorList>
    </citation>
    <scope>NUCLEOTIDE SEQUENCE [LARGE SCALE GENOMIC DNA]</scope>
    <source>
        <strain evidence="11 12">J15TS10</strain>
    </source>
</reference>
<organism evidence="11 12">
    <name type="scientific">Paenibacillus woosongensis</name>
    <dbReference type="NCBI Taxonomy" id="307580"/>
    <lineage>
        <taxon>Bacteria</taxon>
        <taxon>Bacillati</taxon>
        <taxon>Bacillota</taxon>
        <taxon>Bacilli</taxon>
        <taxon>Bacillales</taxon>
        <taxon>Paenibacillaceae</taxon>
        <taxon>Paenibacillus</taxon>
    </lineage>
</organism>
<evidence type="ECO:0000256" key="6">
    <source>
        <dbReference type="ARBA" id="ARBA00023125"/>
    </source>
</evidence>
<keyword evidence="3 8" id="KW-0597">Phosphoprotein</keyword>
<name>A0ABQ4MRZ7_9BACL</name>
<gene>
    <name evidence="11" type="ORF">J15TS10_25840</name>
</gene>
<dbReference type="GO" id="GO:0003677">
    <property type="term" value="F:DNA binding"/>
    <property type="evidence" value="ECO:0007669"/>
    <property type="project" value="UniProtKB-KW"/>
</dbReference>
<dbReference type="SUPFAM" id="SSF46689">
    <property type="entry name" value="Homeodomain-like"/>
    <property type="match status" value="2"/>
</dbReference>
<evidence type="ECO:0000259" key="9">
    <source>
        <dbReference type="PROSITE" id="PS01124"/>
    </source>
</evidence>
<dbReference type="Gene3D" id="1.10.10.60">
    <property type="entry name" value="Homeodomain-like"/>
    <property type="match status" value="2"/>
</dbReference>
<evidence type="ECO:0000256" key="2">
    <source>
        <dbReference type="ARBA" id="ARBA00022490"/>
    </source>
</evidence>